<feature type="region of interest" description="Disordered" evidence="1">
    <location>
        <begin position="1"/>
        <end position="22"/>
    </location>
</feature>
<evidence type="ECO:0000313" key="2">
    <source>
        <dbReference type="EMBL" id="TGO52943.1"/>
    </source>
</evidence>
<reference evidence="2 3" key="1">
    <citation type="submission" date="2017-12" db="EMBL/GenBank/DDBJ databases">
        <title>Comparative genomics of Botrytis spp.</title>
        <authorList>
            <person name="Valero-Jimenez C.A."/>
            <person name="Tapia P."/>
            <person name="Veloso J."/>
            <person name="Silva-Moreno E."/>
            <person name="Staats M."/>
            <person name="Valdes J.H."/>
            <person name="Van Kan J.A.L."/>
        </authorList>
    </citation>
    <scope>NUCLEOTIDE SEQUENCE [LARGE SCALE GENOMIC DNA]</scope>
    <source>
        <strain evidence="2 3">MUCL11595</strain>
    </source>
</reference>
<dbReference type="OrthoDB" id="10284168at2759"/>
<gene>
    <name evidence="2" type="ORF">BCON_0132g00100</name>
</gene>
<dbReference type="Proteomes" id="UP000297527">
    <property type="component" value="Unassembled WGS sequence"/>
</dbReference>
<name>A0A4Z1I7M3_9HELO</name>
<organism evidence="2 3">
    <name type="scientific">Botryotinia convoluta</name>
    <dbReference type="NCBI Taxonomy" id="54673"/>
    <lineage>
        <taxon>Eukaryota</taxon>
        <taxon>Fungi</taxon>
        <taxon>Dikarya</taxon>
        <taxon>Ascomycota</taxon>
        <taxon>Pezizomycotina</taxon>
        <taxon>Leotiomycetes</taxon>
        <taxon>Helotiales</taxon>
        <taxon>Sclerotiniaceae</taxon>
        <taxon>Botryotinia</taxon>
    </lineage>
</organism>
<evidence type="ECO:0000313" key="3">
    <source>
        <dbReference type="Proteomes" id="UP000297527"/>
    </source>
</evidence>
<dbReference type="AlphaFoldDB" id="A0A4Z1I7M3"/>
<keyword evidence="3" id="KW-1185">Reference proteome</keyword>
<evidence type="ECO:0000256" key="1">
    <source>
        <dbReference type="SAM" id="MobiDB-lite"/>
    </source>
</evidence>
<accession>A0A4Z1I7M3</accession>
<dbReference type="EMBL" id="PQXN01000132">
    <property type="protein sequence ID" value="TGO52943.1"/>
    <property type="molecule type" value="Genomic_DNA"/>
</dbReference>
<comment type="caution">
    <text evidence="2">The sequence shown here is derived from an EMBL/GenBank/DDBJ whole genome shotgun (WGS) entry which is preliminary data.</text>
</comment>
<protein>
    <submittedName>
        <fullName evidence="2">Uncharacterized protein</fullName>
    </submittedName>
</protein>
<feature type="compositionally biased region" description="Basic residues" evidence="1">
    <location>
        <begin position="1"/>
        <end position="10"/>
    </location>
</feature>
<sequence length="91" mass="10213">MRNKRSHNNRPHSGLMAYGYPGNQMYHPMEQNRQTRFEPGCTSLTLCHIQINPSIDIPPELRHFFGPTIASPVAALNNLARVSGGVDQLRS</sequence>
<proteinExistence type="predicted"/>